<dbReference type="Proteomes" id="UP000564573">
    <property type="component" value="Unassembled WGS sequence"/>
</dbReference>
<dbReference type="EMBL" id="JACIBS010000001">
    <property type="protein sequence ID" value="MBB3664278.1"/>
    <property type="molecule type" value="Genomic_DNA"/>
</dbReference>
<organism evidence="2 3">
    <name type="scientific">Prauserella sediminis</name>
    <dbReference type="NCBI Taxonomy" id="577680"/>
    <lineage>
        <taxon>Bacteria</taxon>
        <taxon>Bacillati</taxon>
        <taxon>Actinomycetota</taxon>
        <taxon>Actinomycetes</taxon>
        <taxon>Pseudonocardiales</taxon>
        <taxon>Pseudonocardiaceae</taxon>
        <taxon>Prauserella</taxon>
        <taxon>Prauserella salsuginis group</taxon>
    </lineage>
</organism>
<feature type="compositionally biased region" description="Low complexity" evidence="1">
    <location>
        <begin position="58"/>
        <end position="87"/>
    </location>
</feature>
<reference evidence="2 3" key="1">
    <citation type="submission" date="2020-08" db="EMBL/GenBank/DDBJ databases">
        <title>Sequencing the genomes of 1000 actinobacteria strains.</title>
        <authorList>
            <person name="Klenk H.-P."/>
        </authorList>
    </citation>
    <scope>NUCLEOTIDE SEQUENCE [LARGE SCALE GENOMIC DNA]</scope>
    <source>
        <strain evidence="2 3">DSM 45267</strain>
    </source>
</reference>
<evidence type="ECO:0000313" key="2">
    <source>
        <dbReference type="EMBL" id="MBB3664278.1"/>
    </source>
</evidence>
<proteinExistence type="predicted"/>
<protein>
    <recommendedName>
        <fullName evidence="4">Peptidase inhibitor family I36</fullName>
    </recommendedName>
</protein>
<feature type="region of interest" description="Disordered" evidence="1">
    <location>
        <begin position="58"/>
        <end position="95"/>
    </location>
</feature>
<dbReference type="AlphaFoldDB" id="A0A839XTD1"/>
<evidence type="ECO:0000256" key="1">
    <source>
        <dbReference type="SAM" id="MobiDB-lite"/>
    </source>
</evidence>
<evidence type="ECO:0008006" key="4">
    <source>
        <dbReference type="Google" id="ProtNLM"/>
    </source>
</evidence>
<sequence length="184" mass="19944">MLTFRSTFAIVGSDPNTTNRPWGRKPMTRRHVTFRTALPAVLLSAVATVAGFAAPAAAGTADGASPHRTTSTAPSGSTSASGSAASPQPHHPESACNSGEFCAWQEEFYDGKLQRFDLRNTQTEQCVTLDNEMEAHSFATRMERHVTVYQDDKCATQADFSTYPGPGTYVPQAPYVVRAIQVWE</sequence>
<keyword evidence="3" id="KW-1185">Reference proteome</keyword>
<name>A0A839XTD1_9PSEU</name>
<dbReference type="Pfam" id="PF03995">
    <property type="entry name" value="Inhibitor_I36"/>
    <property type="match status" value="1"/>
</dbReference>
<accession>A0A839XTD1</accession>
<evidence type="ECO:0000313" key="3">
    <source>
        <dbReference type="Proteomes" id="UP000564573"/>
    </source>
</evidence>
<comment type="caution">
    <text evidence="2">The sequence shown here is derived from an EMBL/GenBank/DDBJ whole genome shotgun (WGS) entry which is preliminary data.</text>
</comment>
<gene>
    <name evidence="2" type="ORF">FB384_003182</name>
</gene>